<dbReference type="SUPFAM" id="SSF46689">
    <property type="entry name" value="Homeodomain-like"/>
    <property type="match status" value="1"/>
</dbReference>
<dbReference type="Proteomes" id="UP000051845">
    <property type="component" value="Unassembled WGS sequence"/>
</dbReference>
<dbReference type="InterPro" id="IPR050109">
    <property type="entry name" value="HTH-type_TetR-like_transc_reg"/>
</dbReference>
<dbReference type="PATRIC" id="fig|1423733.4.peg.3224"/>
<gene>
    <name evidence="6" type="ORF">FC82_GL003101</name>
</gene>
<dbReference type="InterPro" id="IPR036271">
    <property type="entry name" value="Tet_transcr_reg_TetR-rel_C_sf"/>
</dbReference>
<dbReference type="PANTHER" id="PTHR30055">
    <property type="entry name" value="HTH-TYPE TRANSCRIPTIONAL REGULATOR RUTR"/>
    <property type="match status" value="1"/>
</dbReference>
<dbReference type="InterPro" id="IPR009057">
    <property type="entry name" value="Homeodomain-like_sf"/>
</dbReference>
<name>A0A0R2BEC9_SECCO</name>
<feature type="domain" description="HTH tetR-type" evidence="5">
    <location>
        <begin position="9"/>
        <end position="69"/>
    </location>
</feature>
<comment type="caution">
    <text evidence="6">The sequence shown here is derived from an EMBL/GenBank/DDBJ whole genome shotgun (WGS) entry which is preliminary data.</text>
</comment>
<keyword evidence="3" id="KW-0804">Transcription</keyword>
<accession>A0A0R2BEC9</accession>
<dbReference type="InterPro" id="IPR011075">
    <property type="entry name" value="TetR_C"/>
</dbReference>
<evidence type="ECO:0000256" key="3">
    <source>
        <dbReference type="ARBA" id="ARBA00023163"/>
    </source>
</evidence>
<dbReference type="GO" id="GO:0003700">
    <property type="term" value="F:DNA-binding transcription factor activity"/>
    <property type="evidence" value="ECO:0007669"/>
    <property type="project" value="TreeGrafter"/>
</dbReference>
<proteinExistence type="predicted"/>
<evidence type="ECO:0000256" key="2">
    <source>
        <dbReference type="ARBA" id="ARBA00023125"/>
    </source>
</evidence>
<reference evidence="6 7" key="1">
    <citation type="journal article" date="2015" name="Genome Announc.">
        <title>Expanding the biotechnology potential of lactobacilli through comparative genomics of 213 strains and associated genera.</title>
        <authorList>
            <person name="Sun Z."/>
            <person name="Harris H.M."/>
            <person name="McCann A."/>
            <person name="Guo C."/>
            <person name="Argimon S."/>
            <person name="Zhang W."/>
            <person name="Yang X."/>
            <person name="Jeffery I.B."/>
            <person name="Cooney J.C."/>
            <person name="Kagawa T.F."/>
            <person name="Liu W."/>
            <person name="Song Y."/>
            <person name="Salvetti E."/>
            <person name="Wrobel A."/>
            <person name="Rasinkangas P."/>
            <person name="Parkhill J."/>
            <person name="Rea M.C."/>
            <person name="O'Sullivan O."/>
            <person name="Ritari J."/>
            <person name="Douillard F.P."/>
            <person name="Paul Ross R."/>
            <person name="Yang R."/>
            <person name="Briner A.E."/>
            <person name="Felis G.E."/>
            <person name="de Vos W.M."/>
            <person name="Barrangou R."/>
            <person name="Klaenhammer T.R."/>
            <person name="Caufield P.W."/>
            <person name="Cui Y."/>
            <person name="Zhang H."/>
            <person name="O'Toole P.W."/>
        </authorList>
    </citation>
    <scope>NUCLEOTIDE SEQUENCE [LARGE SCALE GENOMIC DNA]</scope>
    <source>
        <strain evidence="6 7">DSM 20515</strain>
    </source>
</reference>
<dbReference type="EMBL" id="AYYR01000009">
    <property type="protein sequence ID" value="KRM77726.1"/>
    <property type="molecule type" value="Genomic_DNA"/>
</dbReference>
<evidence type="ECO:0000313" key="7">
    <source>
        <dbReference type="Proteomes" id="UP000051845"/>
    </source>
</evidence>
<dbReference type="STRING" id="33960.TY91_11385"/>
<dbReference type="Gene3D" id="1.10.357.10">
    <property type="entry name" value="Tetracycline Repressor, domain 2"/>
    <property type="match status" value="1"/>
</dbReference>
<organism evidence="6 7">
    <name type="scientific">Secundilactobacillus collinoides DSM 20515 = JCM 1123</name>
    <dbReference type="NCBI Taxonomy" id="1423733"/>
    <lineage>
        <taxon>Bacteria</taxon>
        <taxon>Bacillati</taxon>
        <taxon>Bacillota</taxon>
        <taxon>Bacilli</taxon>
        <taxon>Lactobacillales</taxon>
        <taxon>Lactobacillaceae</taxon>
        <taxon>Secundilactobacillus</taxon>
    </lineage>
</organism>
<dbReference type="PROSITE" id="PS50977">
    <property type="entry name" value="HTH_TETR_2"/>
    <property type="match status" value="1"/>
</dbReference>
<dbReference type="Pfam" id="PF16859">
    <property type="entry name" value="TetR_C_11"/>
    <property type="match status" value="1"/>
</dbReference>
<evidence type="ECO:0000313" key="6">
    <source>
        <dbReference type="EMBL" id="KRM77726.1"/>
    </source>
</evidence>
<evidence type="ECO:0000256" key="1">
    <source>
        <dbReference type="ARBA" id="ARBA00023015"/>
    </source>
</evidence>
<sequence length="200" mass="22280">MTQTRRRGAALEAAIYLATREILAEEGLAGLTFPKVADRANTSKPVIYRRWDSPFALAIAALQDKIKRENSGRTDEIKLTGRTLAEDLTQVLKRFTVSMKTFDESYLGSLMGGLNKEQGAAIQRMIAEGNAIDINAIDRVVKRAQDRDELGAGTLPDQVKLLPFDLLRYHLFVNQEFSDAELASVIDDVLLPAYHHALEH</sequence>
<protein>
    <submittedName>
        <fullName evidence="6">Transcription regulator</fullName>
    </submittedName>
</protein>
<dbReference type="InterPro" id="IPR001647">
    <property type="entry name" value="HTH_TetR"/>
</dbReference>
<keyword evidence="1" id="KW-0805">Transcription regulation</keyword>
<evidence type="ECO:0000259" key="5">
    <source>
        <dbReference type="PROSITE" id="PS50977"/>
    </source>
</evidence>
<dbReference type="RefSeq" id="WP_054759052.1">
    <property type="nucleotide sequence ID" value="NZ_AYYR01000009.1"/>
</dbReference>
<keyword evidence="2 4" id="KW-0238">DNA-binding</keyword>
<dbReference type="GO" id="GO:0000976">
    <property type="term" value="F:transcription cis-regulatory region binding"/>
    <property type="evidence" value="ECO:0007669"/>
    <property type="project" value="TreeGrafter"/>
</dbReference>
<dbReference type="AlphaFoldDB" id="A0A0R2BEC9"/>
<dbReference type="Pfam" id="PF00440">
    <property type="entry name" value="TetR_N"/>
    <property type="match status" value="1"/>
</dbReference>
<dbReference type="PANTHER" id="PTHR30055:SF148">
    <property type="entry name" value="TETR-FAMILY TRANSCRIPTIONAL REGULATOR"/>
    <property type="match status" value="1"/>
</dbReference>
<dbReference type="Gene3D" id="1.10.10.60">
    <property type="entry name" value="Homeodomain-like"/>
    <property type="match status" value="1"/>
</dbReference>
<feature type="DNA-binding region" description="H-T-H motif" evidence="4">
    <location>
        <begin position="32"/>
        <end position="51"/>
    </location>
</feature>
<dbReference type="SUPFAM" id="SSF48498">
    <property type="entry name" value="Tetracyclin repressor-like, C-terminal domain"/>
    <property type="match status" value="1"/>
</dbReference>
<evidence type="ECO:0000256" key="4">
    <source>
        <dbReference type="PROSITE-ProRule" id="PRU00335"/>
    </source>
</evidence>